<gene>
    <name evidence="3" type="ORF">OESDEN_23134</name>
</gene>
<dbReference type="PANTHER" id="PTHR10492:SF57">
    <property type="entry name" value="ATP-DEPENDENT DNA HELICASE"/>
    <property type="match status" value="1"/>
</dbReference>
<keyword evidence="4" id="KW-1185">Reference proteome</keyword>
<name>A0A0B1S022_OESDE</name>
<keyword evidence="1" id="KW-0347">Helicase</keyword>
<dbReference type="PANTHER" id="PTHR10492">
    <property type="match status" value="1"/>
</dbReference>
<dbReference type="GO" id="GO:0043139">
    <property type="term" value="F:5'-3' DNA helicase activity"/>
    <property type="evidence" value="ECO:0007669"/>
    <property type="project" value="UniProtKB-EC"/>
</dbReference>
<dbReference type="InterPro" id="IPR010285">
    <property type="entry name" value="DNA_helicase_pif1-like_DEAD"/>
</dbReference>
<dbReference type="Proteomes" id="UP000053660">
    <property type="component" value="Unassembled WGS sequence"/>
</dbReference>
<dbReference type="AlphaFoldDB" id="A0A0B1S022"/>
<organism evidence="3 4">
    <name type="scientific">Oesophagostomum dentatum</name>
    <name type="common">Nodular worm</name>
    <dbReference type="NCBI Taxonomy" id="61180"/>
    <lineage>
        <taxon>Eukaryota</taxon>
        <taxon>Metazoa</taxon>
        <taxon>Ecdysozoa</taxon>
        <taxon>Nematoda</taxon>
        <taxon>Chromadorea</taxon>
        <taxon>Rhabditida</taxon>
        <taxon>Rhabditina</taxon>
        <taxon>Rhabditomorpha</taxon>
        <taxon>Strongyloidea</taxon>
        <taxon>Strongylidae</taxon>
        <taxon>Oesophagostomum</taxon>
    </lineage>
</organism>
<dbReference type="GO" id="GO:0005524">
    <property type="term" value="F:ATP binding"/>
    <property type="evidence" value="ECO:0007669"/>
    <property type="project" value="UniProtKB-KW"/>
</dbReference>
<dbReference type="GO" id="GO:0016887">
    <property type="term" value="F:ATP hydrolysis activity"/>
    <property type="evidence" value="ECO:0007669"/>
    <property type="project" value="RHEA"/>
</dbReference>
<keyword evidence="1" id="KW-0227">DNA damage</keyword>
<dbReference type="InterPro" id="IPR027417">
    <property type="entry name" value="P-loop_NTPase"/>
</dbReference>
<keyword evidence="1" id="KW-0067">ATP-binding</keyword>
<comment type="cofactor">
    <cofactor evidence="1">
        <name>Mg(2+)</name>
        <dbReference type="ChEBI" id="CHEBI:18420"/>
    </cofactor>
</comment>
<dbReference type="Pfam" id="PF05970">
    <property type="entry name" value="PIF1"/>
    <property type="match status" value="1"/>
</dbReference>
<dbReference type="OrthoDB" id="10056572at2759"/>
<evidence type="ECO:0000259" key="2">
    <source>
        <dbReference type="Pfam" id="PF05970"/>
    </source>
</evidence>
<dbReference type="SUPFAM" id="SSF52540">
    <property type="entry name" value="P-loop containing nucleoside triphosphate hydrolases"/>
    <property type="match status" value="1"/>
</dbReference>
<keyword evidence="1" id="KW-0233">DNA recombination</keyword>
<dbReference type="GO" id="GO:0006310">
    <property type="term" value="P:DNA recombination"/>
    <property type="evidence" value="ECO:0007669"/>
    <property type="project" value="UniProtKB-KW"/>
</dbReference>
<feature type="domain" description="DNA helicase Pif1-like DEAD-box helicase" evidence="2">
    <location>
        <begin position="1"/>
        <end position="93"/>
    </location>
</feature>
<protein>
    <recommendedName>
        <fullName evidence="1">ATP-dependent DNA helicase</fullName>
        <ecNumber evidence="1">5.6.2.3</ecNumber>
    </recommendedName>
</protein>
<evidence type="ECO:0000313" key="3">
    <source>
        <dbReference type="EMBL" id="KHJ77246.1"/>
    </source>
</evidence>
<dbReference type="GO" id="GO:0000723">
    <property type="term" value="P:telomere maintenance"/>
    <property type="evidence" value="ECO:0007669"/>
    <property type="project" value="InterPro"/>
</dbReference>
<evidence type="ECO:0000256" key="1">
    <source>
        <dbReference type="RuleBase" id="RU363044"/>
    </source>
</evidence>
<evidence type="ECO:0000313" key="4">
    <source>
        <dbReference type="Proteomes" id="UP000053660"/>
    </source>
</evidence>
<comment type="similarity">
    <text evidence="1">Belongs to the helicase family.</text>
</comment>
<sequence length="194" mass="21368">MVPKCALEAVDLLFQDLMCNSLPFGGKNVVLGGDFRQVLPIIERGSEADMIDACIKNSHLWRQFTTHRLNVNIRAGDSGDDWCDFLMSVGSGDAEQDEYDRISVPPGITSSGNLIGEVFGDQLTNTESLSEKAILAPFNIEVNRINEQTLDRLPGQLRQYMSIDDIASDDVGELEYSTEFLNSLSPAGFHSHLA</sequence>
<dbReference type="GO" id="GO:0006281">
    <property type="term" value="P:DNA repair"/>
    <property type="evidence" value="ECO:0007669"/>
    <property type="project" value="UniProtKB-KW"/>
</dbReference>
<accession>A0A0B1S022</accession>
<keyword evidence="1" id="KW-0547">Nucleotide-binding</keyword>
<keyword evidence="1" id="KW-0234">DNA repair</keyword>
<comment type="catalytic activity">
    <reaction evidence="1">
        <text>ATP + H2O = ADP + phosphate + H(+)</text>
        <dbReference type="Rhea" id="RHEA:13065"/>
        <dbReference type="ChEBI" id="CHEBI:15377"/>
        <dbReference type="ChEBI" id="CHEBI:15378"/>
        <dbReference type="ChEBI" id="CHEBI:30616"/>
        <dbReference type="ChEBI" id="CHEBI:43474"/>
        <dbReference type="ChEBI" id="CHEBI:456216"/>
        <dbReference type="EC" id="5.6.2.3"/>
    </reaction>
</comment>
<proteinExistence type="inferred from homology"/>
<reference evidence="3 4" key="1">
    <citation type="submission" date="2014-03" db="EMBL/GenBank/DDBJ databases">
        <title>Draft genome of the hookworm Oesophagostomum dentatum.</title>
        <authorList>
            <person name="Mitreva M."/>
        </authorList>
    </citation>
    <scope>NUCLEOTIDE SEQUENCE [LARGE SCALE GENOMIC DNA]</scope>
    <source>
        <strain evidence="3 4">OD-Hann</strain>
    </source>
</reference>
<dbReference type="EMBL" id="KN610952">
    <property type="protein sequence ID" value="KHJ77246.1"/>
    <property type="molecule type" value="Genomic_DNA"/>
</dbReference>
<dbReference type="EC" id="5.6.2.3" evidence="1"/>
<keyword evidence="1" id="KW-0378">Hydrolase</keyword>